<comment type="catalytic activity">
    <reaction evidence="5">
        <text>N-formimidoyl-L-glutamate + H2O = formamide + L-glutamate</text>
        <dbReference type="Rhea" id="RHEA:22492"/>
        <dbReference type="ChEBI" id="CHEBI:15377"/>
        <dbReference type="ChEBI" id="CHEBI:16397"/>
        <dbReference type="ChEBI" id="CHEBI:29985"/>
        <dbReference type="ChEBI" id="CHEBI:58928"/>
        <dbReference type="EC" id="3.5.3.8"/>
    </reaction>
</comment>
<dbReference type="Gene3D" id="3.40.800.10">
    <property type="entry name" value="Ureohydrolase domain"/>
    <property type="match status" value="1"/>
</dbReference>
<dbReference type="GO" id="GO:0050415">
    <property type="term" value="F:formimidoylglutamase activity"/>
    <property type="evidence" value="ECO:0007669"/>
    <property type="project" value="UniProtKB-UniRule"/>
</dbReference>
<protein>
    <recommendedName>
        <fullName evidence="5 6">Formimidoylglutamase</fullName>
        <ecNumber evidence="5 6">3.5.3.8</ecNumber>
    </recommendedName>
    <alternativeName>
        <fullName evidence="5">Formiminoglutamase</fullName>
    </alternativeName>
    <alternativeName>
        <fullName evidence="5">Formiminoglutamate hydrolase</fullName>
    </alternativeName>
</protein>
<evidence type="ECO:0000256" key="3">
    <source>
        <dbReference type="ARBA" id="ARBA00022808"/>
    </source>
</evidence>
<evidence type="ECO:0000256" key="1">
    <source>
        <dbReference type="ARBA" id="ARBA00022723"/>
    </source>
</evidence>
<keyword evidence="4 5" id="KW-0464">Manganese</keyword>
<dbReference type="OrthoDB" id="9789727at2"/>
<proteinExistence type="inferred from homology"/>
<dbReference type="InterPro" id="IPR006035">
    <property type="entry name" value="Ureohydrolase"/>
</dbReference>
<dbReference type="InterPro" id="IPR020855">
    <property type="entry name" value="Ureohydrolase_Mn_BS"/>
</dbReference>
<feature type="binding site" evidence="5">
    <location>
        <position position="154"/>
    </location>
    <ligand>
        <name>Mn(2+)</name>
        <dbReference type="ChEBI" id="CHEBI:29035"/>
        <label>2</label>
    </ligand>
</feature>
<feature type="binding site" evidence="5">
    <location>
        <position position="249"/>
    </location>
    <ligand>
        <name>Mn(2+)</name>
        <dbReference type="ChEBI" id="CHEBI:29035"/>
        <label>2</label>
    </ligand>
</feature>
<dbReference type="GO" id="GO:0019557">
    <property type="term" value="P:L-histidine catabolic process to glutamate and formate"/>
    <property type="evidence" value="ECO:0007669"/>
    <property type="project" value="UniProtKB-UniPathway"/>
</dbReference>
<keyword evidence="2 5" id="KW-0378">Hydrolase</keyword>
<dbReference type="InterPro" id="IPR005923">
    <property type="entry name" value="HutG"/>
</dbReference>
<comment type="caution">
    <text evidence="10">The sequence shown here is derived from an EMBL/GenBank/DDBJ whole genome shotgun (WGS) entry which is preliminary data.</text>
</comment>
<dbReference type="UniPathway" id="UPA00379">
    <property type="reaction ID" value="UER00552"/>
</dbReference>
<dbReference type="PROSITE" id="PS01053">
    <property type="entry name" value="ARGINASE_1"/>
    <property type="match status" value="1"/>
</dbReference>
<dbReference type="GO" id="GO:0030145">
    <property type="term" value="F:manganese ion binding"/>
    <property type="evidence" value="ECO:0007669"/>
    <property type="project" value="UniProtKB-UniRule"/>
</dbReference>
<sequence>MSIDLSAWTGRSDPEDGDLGLRLHNKVQSAEEATHPGTMILGFACDEGVARNKGRVGAYNGPTEVRKALANLAWHHHGYLYDGGDTRCDDHDLAKAQRILAADISEALRQQHFPIIIGGGHEIAWASFQGLANHLQQKGTERAPRVGIINFDAHFDLRTPSGESAHGSSGTPFAQVAEYCHNRQWPFEYACLGVSSTSNTQALFKKANDLSVLTVEDTEFNERNFDSITARLSEFIERCDWLYLTIDLDVFPAAVAPGVSAPAPHGVAYPMVEALLSLILNAKNADGDRKIRLADIAEYNPRFDIDGHTARLAARLIWTIARNLPAFHEQQGVI</sequence>
<accession>A0A1C3EME6</accession>
<feature type="binding site" evidence="5">
    <location>
        <position position="152"/>
    </location>
    <ligand>
        <name>Mn(2+)</name>
        <dbReference type="ChEBI" id="CHEBI:29035"/>
        <label>2</label>
    </ligand>
</feature>
<dbReference type="PRINTS" id="PR00116">
    <property type="entry name" value="ARGINASE"/>
</dbReference>
<feature type="binding site" evidence="5 7">
    <location>
        <position position="152"/>
    </location>
    <ligand>
        <name>Mn(2+)</name>
        <dbReference type="ChEBI" id="CHEBI:29035"/>
        <label>1</label>
    </ligand>
</feature>
<dbReference type="GO" id="GO:0033389">
    <property type="term" value="P:putrescine biosynthetic process from arginine, via agmatine"/>
    <property type="evidence" value="ECO:0007669"/>
    <property type="project" value="TreeGrafter"/>
</dbReference>
<dbReference type="PIRSF" id="PIRSF036979">
    <property type="entry name" value="Arginase"/>
    <property type="match status" value="1"/>
</dbReference>
<evidence type="ECO:0000256" key="7">
    <source>
        <dbReference type="PIRSR" id="PIRSR036979-1"/>
    </source>
</evidence>
<comment type="similarity">
    <text evidence="5 8 9">Belongs to the arginase family.</text>
</comment>
<evidence type="ECO:0000313" key="10">
    <source>
        <dbReference type="EMBL" id="ODA34395.1"/>
    </source>
</evidence>
<evidence type="ECO:0000313" key="11">
    <source>
        <dbReference type="Proteomes" id="UP000094936"/>
    </source>
</evidence>
<dbReference type="RefSeq" id="WP_068900480.1">
    <property type="nucleotide sequence ID" value="NZ_JBHUIF010000004.1"/>
</dbReference>
<evidence type="ECO:0000256" key="8">
    <source>
        <dbReference type="PROSITE-ProRule" id="PRU00742"/>
    </source>
</evidence>
<evidence type="ECO:0000256" key="2">
    <source>
        <dbReference type="ARBA" id="ARBA00022801"/>
    </source>
</evidence>
<evidence type="ECO:0000256" key="9">
    <source>
        <dbReference type="RuleBase" id="RU003684"/>
    </source>
</evidence>
<evidence type="ECO:0000256" key="5">
    <source>
        <dbReference type="HAMAP-Rule" id="MF_00737"/>
    </source>
</evidence>
<dbReference type="Proteomes" id="UP000094936">
    <property type="component" value="Unassembled WGS sequence"/>
</dbReference>
<comment type="pathway">
    <text evidence="5">Amino-acid degradation; L-histidine degradation into L-glutamate; L-glutamate from N-formimidoyl-L-glutamate (hydrolase route): step 1/1.</text>
</comment>
<dbReference type="EC" id="3.5.3.8" evidence="5 6"/>
<evidence type="ECO:0000256" key="6">
    <source>
        <dbReference type="NCBIfam" id="TIGR01227"/>
    </source>
</evidence>
<dbReference type="GO" id="GO:0019556">
    <property type="term" value="P:L-histidine catabolic process to glutamate and formamide"/>
    <property type="evidence" value="ECO:0007669"/>
    <property type="project" value="UniProtKB-UniRule"/>
</dbReference>
<dbReference type="PANTHER" id="PTHR11358">
    <property type="entry name" value="ARGINASE/AGMATINASE"/>
    <property type="match status" value="1"/>
</dbReference>
<keyword evidence="11" id="KW-1185">Reference proteome</keyword>
<comment type="function">
    <text evidence="5">Catalyzes the conversion of N-formimidoyl-L-glutamate to L-glutamate and formamide.</text>
</comment>
<evidence type="ECO:0000256" key="4">
    <source>
        <dbReference type="ARBA" id="ARBA00023211"/>
    </source>
</evidence>
<feature type="binding site" evidence="5 7">
    <location>
        <position position="247"/>
    </location>
    <ligand>
        <name>Mn(2+)</name>
        <dbReference type="ChEBI" id="CHEBI:29035"/>
        <label>1</label>
    </ligand>
</feature>
<dbReference type="Pfam" id="PF00491">
    <property type="entry name" value="Arginase"/>
    <property type="match status" value="1"/>
</dbReference>
<dbReference type="SUPFAM" id="SSF52768">
    <property type="entry name" value="Arginase/deacetylase"/>
    <property type="match status" value="1"/>
</dbReference>
<dbReference type="NCBIfam" id="TIGR01227">
    <property type="entry name" value="hutG"/>
    <property type="match status" value="1"/>
</dbReference>
<comment type="cofactor">
    <cofactor evidence="5 7">
        <name>Mn(2+)</name>
        <dbReference type="ChEBI" id="CHEBI:29035"/>
    </cofactor>
    <text evidence="5 7">Binds 2 manganese ions per subunit.</text>
</comment>
<name>A0A1C3EME6_9GAMM</name>
<reference evidence="10 11" key="1">
    <citation type="submission" date="2016-05" db="EMBL/GenBank/DDBJ databases">
        <title>Genomic Taxonomy of the Vibrionaceae.</title>
        <authorList>
            <person name="Gomez-Gil B."/>
            <person name="Enciso-Ibarra J."/>
        </authorList>
    </citation>
    <scope>NUCLEOTIDE SEQUENCE [LARGE SCALE GENOMIC DNA]</scope>
    <source>
        <strain evidence="10 11">CAIM 1920</strain>
    </source>
</reference>
<dbReference type="PROSITE" id="PS51409">
    <property type="entry name" value="ARGINASE_2"/>
    <property type="match status" value="1"/>
</dbReference>
<organism evidence="10 11">
    <name type="scientific">Veronia pacifica</name>
    <dbReference type="NCBI Taxonomy" id="1080227"/>
    <lineage>
        <taxon>Bacteria</taxon>
        <taxon>Pseudomonadati</taxon>
        <taxon>Pseudomonadota</taxon>
        <taxon>Gammaproteobacteria</taxon>
        <taxon>Vibrionales</taxon>
        <taxon>Vibrionaceae</taxon>
        <taxon>Veronia</taxon>
    </lineage>
</organism>
<feature type="binding site" evidence="5 7">
    <location>
        <position position="121"/>
    </location>
    <ligand>
        <name>Mn(2+)</name>
        <dbReference type="ChEBI" id="CHEBI:29035"/>
        <label>1</label>
    </ligand>
</feature>
<feature type="binding site" evidence="7">
    <location>
        <position position="249"/>
    </location>
    <ligand>
        <name>Mn(2+)</name>
        <dbReference type="ChEBI" id="CHEBI:29035"/>
        <label>1</label>
    </ligand>
</feature>
<gene>
    <name evidence="5" type="primary">hutG</name>
    <name evidence="10" type="ORF">A8L45_06645</name>
</gene>
<dbReference type="EMBL" id="LYBM01000008">
    <property type="protein sequence ID" value="ODA34395.1"/>
    <property type="molecule type" value="Genomic_DNA"/>
</dbReference>
<feature type="binding site" evidence="7">
    <location>
        <position position="154"/>
    </location>
    <ligand>
        <name>Mn(2+)</name>
        <dbReference type="ChEBI" id="CHEBI:29035"/>
        <label>1</label>
    </ligand>
</feature>
<dbReference type="PANTHER" id="PTHR11358:SF35">
    <property type="entry name" value="FORMIMIDOYLGLUTAMASE"/>
    <property type="match status" value="1"/>
</dbReference>
<dbReference type="STRING" id="1080227.A8L45_06645"/>
<keyword evidence="3 5" id="KW-0369">Histidine metabolism</keyword>
<dbReference type="GO" id="GO:0008783">
    <property type="term" value="F:agmatinase activity"/>
    <property type="evidence" value="ECO:0007669"/>
    <property type="project" value="TreeGrafter"/>
</dbReference>
<dbReference type="CDD" id="cd09988">
    <property type="entry name" value="Formimidoylglutamase"/>
    <property type="match status" value="1"/>
</dbReference>
<keyword evidence="1 5" id="KW-0479">Metal-binding</keyword>
<feature type="binding site" evidence="5 7">
    <location>
        <position position="156"/>
    </location>
    <ligand>
        <name>Mn(2+)</name>
        <dbReference type="ChEBI" id="CHEBI:29035"/>
        <label>1</label>
    </ligand>
</feature>
<dbReference type="HAMAP" id="MF_00737">
    <property type="entry name" value="Formimidoylglutam"/>
    <property type="match status" value="1"/>
</dbReference>
<dbReference type="InterPro" id="IPR023696">
    <property type="entry name" value="Ureohydrolase_dom_sf"/>
</dbReference>
<dbReference type="AlphaFoldDB" id="A0A1C3EME6"/>
<feature type="binding site" evidence="5">
    <location>
        <position position="247"/>
    </location>
    <ligand>
        <name>Mn(2+)</name>
        <dbReference type="ChEBI" id="CHEBI:29035"/>
        <label>2</label>
    </ligand>
</feature>